<dbReference type="AlphaFoldDB" id="A0A125GJ60"/>
<name>A0A125GJ60_9BURK</name>
<dbReference type="PANTHER" id="PTHR30251:SF2">
    <property type="entry name" value="FIMBRIAL CHAPERONE YADV-RELATED"/>
    <property type="match status" value="1"/>
</dbReference>
<proteinExistence type="inferred from homology"/>
<evidence type="ECO:0000259" key="10">
    <source>
        <dbReference type="Pfam" id="PF00345"/>
    </source>
</evidence>
<reference evidence="12 13" key="1">
    <citation type="submission" date="2015-11" db="EMBL/GenBank/DDBJ databases">
        <title>Expanding the genomic diversity of Burkholderia species for the development of highly accurate diagnostics.</title>
        <authorList>
            <person name="Sahl J."/>
            <person name="Keim P."/>
            <person name="Wagner D."/>
        </authorList>
    </citation>
    <scope>NUCLEOTIDE SEQUENCE [LARGE SCALE GENOMIC DNA]</scope>
    <source>
        <strain evidence="12 13">MSMB793WGS</strain>
    </source>
</reference>
<comment type="caution">
    <text evidence="12">The sequence shown here is derived from an EMBL/GenBank/DDBJ whole genome shotgun (WGS) entry which is preliminary data.</text>
</comment>
<evidence type="ECO:0000313" key="13">
    <source>
        <dbReference type="Proteomes" id="UP000068016"/>
    </source>
</evidence>
<organism evidence="12 13">
    <name type="scientific">Burkholderia territorii</name>
    <dbReference type="NCBI Taxonomy" id="1503055"/>
    <lineage>
        <taxon>Bacteria</taxon>
        <taxon>Pseudomonadati</taxon>
        <taxon>Pseudomonadota</taxon>
        <taxon>Betaproteobacteria</taxon>
        <taxon>Burkholderiales</taxon>
        <taxon>Burkholderiaceae</taxon>
        <taxon>Burkholderia</taxon>
        <taxon>Burkholderia cepacia complex</taxon>
    </lineage>
</organism>
<keyword evidence="3" id="KW-1029">Fimbrium biogenesis</keyword>
<feature type="chain" id="PRO_5007177487" evidence="9">
    <location>
        <begin position="24"/>
        <end position="247"/>
    </location>
</feature>
<evidence type="ECO:0000256" key="3">
    <source>
        <dbReference type="ARBA" id="ARBA00022558"/>
    </source>
</evidence>
<protein>
    <submittedName>
        <fullName evidence="12">Pilus assembly protein</fullName>
    </submittedName>
</protein>
<dbReference type="InterPro" id="IPR008962">
    <property type="entry name" value="PapD-like_sf"/>
</dbReference>
<dbReference type="SUPFAM" id="SSF49584">
    <property type="entry name" value="Periplasmic chaperone C-domain"/>
    <property type="match status" value="1"/>
</dbReference>
<keyword evidence="7" id="KW-0393">Immunoglobulin domain</keyword>
<dbReference type="EMBL" id="LPLZ01000035">
    <property type="protein sequence ID" value="KWN17452.1"/>
    <property type="molecule type" value="Genomic_DNA"/>
</dbReference>
<feature type="domain" description="Pili assembly chaperone C-terminal" evidence="11">
    <location>
        <begin position="175"/>
        <end position="237"/>
    </location>
</feature>
<dbReference type="Pfam" id="PF02753">
    <property type="entry name" value="PapD_C"/>
    <property type="match status" value="1"/>
</dbReference>
<dbReference type="GO" id="GO:0071555">
    <property type="term" value="P:cell wall organization"/>
    <property type="evidence" value="ECO:0007669"/>
    <property type="project" value="InterPro"/>
</dbReference>
<evidence type="ECO:0000256" key="7">
    <source>
        <dbReference type="ARBA" id="ARBA00023319"/>
    </source>
</evidence>
<keyword evidence="4 9" id="KW-0732">Signal</keyword>
<gene>
    <name evidence="12" type="ORF">WT83_13120</name>
</gene>
<accession>A0A125GJ60</accession>
<comment type="subcellular location">
    <subcellularLocation>
        <location evidence="1 8">Periplasm</location>
    </subcellularLocation>
</comment>
<evidence type="ECO:0000256" key="9">
    <source>
        <dbReference type="SAM" id="SignalP"/>
    </source>
</evidence>
<dbReference type="InterPro" id="IPR050643">
    <property type="entry name" value="Periplasmic_pilus_chap"/>
</dbReference>
<dbReference type="InterPro" id="IPR016148">
    <property type="entry name" value="Pili_assmbl_chaperone_C"/>
</dbReference>
<dbReference type="GO" id="GO:0030288">
    <property type="term" value="C:outer membrane-bounded periplasmic space"/>
    <property type="evidence" value="ECO:0007669"/>
    <property type="project" value="InterPro"/>
</dbReference>
<evidence type="ECO:0000256" key="1">
    <source>
        <dbReference type="ARBA" id="ARBA00004418"/>
    </source>
</evidence>
<evidence type="ECO:0000259" key="11">
    <source>
        <dbReference type="Pfam" id="PF02753"/>
    </source>
</evidence>
<dbReference type="InterPro" id="IPR018046">
    <property type="entry name" value="Pili_assmbl_chaperone_CS"/>
</dbReference>
<dbReference type="InterPro" id="IPR013783">
    <property type="entry name" value="Ig-like_fold"/>
</dbReference>
<dbReference type="PANTHER" id="PTHR30251">
    <property type="entry name" value="PILUS ASSEMBLY CHAPERONE"/>
    <property type="match status" value="1"/>
</dbReference>
<dbReference type="PRINTS" id="PR00969">
    <property type="entry name" value="CHAPERONPILI"/>
</dbReference>
<dbReference type="SUPFAM" id="SSF49354">
    <property type="entry name" value="PapD-like"/>
    <property type="match status" value="1"/>
</dbReference>
<evidence type="ECO:0000256" key="6">
    <source>
        <dbReference type="ARBA" id="ARBA00023186"/>
    </source>
</evidence>
<dbReference type="InterPro" id="IPR001829">
    <property type="entry name" value="Pili_assmbl_chaperone_bac"/>
</dbReference>
<comment type="similarity">
    <text evidence="2 8">Belongs to the periplasmic pilus chaperone family.</text>
</comment>
<dbReference type="Gene3D" id="2.60.40.10">
    <property type="entry name" value="Immunoglobulins"/>
    <property type="match status" value="2"/>
</dbReference>
<dbReference type="InterPro" id="IPR036316">
    <property type="entry name" value="Pili_assmbl_chap_C_dom_sf"/>
</dbReference>
<dbReference type="Pfam" id="PF00345">
    <property type="entry name" value="PapD_N"/>
    <property type="match status" value="1"/>
</dbReference>
<dbReference type="PROSITE" id="PS00635">
    <property type="entry name" value="PILI_CHAPERONE"/>
    <property type="match status" value="1"/>
</dbReference>
<feature type="signal peptide" evidence="9">
    <location>
        <begin position="1"/>
        <end position="23"/>
    </location>
</feature>
<sequence length="247" mass="26482">MKMRILIGVAVMASALFSTLASAGVVISGTRVVFPSTEREVTVKLTNEGKAPALVQAWLDTGDANESPDKIDVPFMVTPSMFRLEPGRGQTLRIIQSEATLPADKESLFWLNVLEIPPKASNGDDRNKIQIAFRSRIKLMYRPADLPGSARAASTQLKWTLVRDGNAAYRLEAANPTPYVVNVGYATLKSAGKEYDAHMGYALPGGTLSLPVDGLDSAPAADASVKFGSIDDWGATQAHEQPVALKP</sequence>
<dbReference type="FunFam" id="2.60.40.10:FF:000458">
    <property type="entry name" value="Molecular chaperone FimC"/>
    <property type="match status" value="1"/>
</dbReference>
<evidence type="ECO:0000256" key="4">
    <source>
        <dbReference type="ARBA" id="ARBA00022729"/>
    </source>
</evidence>
<feature type="domain" description="Pili assembly chaperone N-terminal" evidence="10">
    <location>
        <begin position="24"/>
        <end position="146"/>
    </location>
</feature>
<keyword evidence="6 8" id="KW-0143">Chaperone</keyword>
<dbReference type="InterPro" id="IPR016147">
    <property type="entry name" value="Pili_assmbl_chaperone_N"/>
</dbReference>
<dbReference type="Proteomes" id="UP000068016">
    <property type="component" value="Unassembled WGS sequence"/>
</dbReference>
<evidence type="ECO:0000256" key="8">
    <source>
        <dbReference type="RuleBase" id="RU003918"/>
    </source>
</evidence>
<evidence type="ECO:0000313" key="12">
    <source>
        <dbReference type="EMBL" id="KWN17452.1"/>
    </source>
</evidence>
<evidence type="ECO:0000256" key="2">
    <source>
        <dbReference type="ARBA" id="ARBA00007399"/>
    </source>
</evidence>
<keyword evidence="5" id="KW-0574">Periplasm</keyword>
<evidence type="ECO:0000256" key="5">
    <source>
        <dbReference type="ARBA" id="ARBA00022764"/>
    </source>
</evidence>